<proteinExistence type="predicted"/>
<protein>
    <submittedName>
        <fullName evidence="1">Uncharacterized protein</fullName>
    </submittedName>
</protein>
<gene>
    <name evidence="1" type="ORF">METZ01_LOCUS485158</name>
</gene>
<name>A0A383CJK1_9ZZZZ</name>
<accession>A0A383CJK1</accession>
<reference evidence="1" key="1">
    <citation type="submission" date="2018-05" db="EMBL/GenBank/DDBJ databases">
        <authorList>
            <person name="Lanie J.A."/>
            <person name="Ng W.-L."/>
            <person name="Kazmierczak K.M."/>
            <person name="Andrzejewski T.M."/>
            <person name="Davidsen T.M."/>
            <person name="Wayne K.J."/>
            <person name="Tettelin H."/>
            <person name="Glass J.I."/>
            <person name="Rusch D."/>
            <person name="Podicherti R."/>
            <person name="Tsui H.-C.T."/>
            <person name="Winkler M.E."/>
        </authorList>
    </citation>
    <scope>NUCLEOTIDE SEQUENCE</scope>
</reference>
<dbReference type="AlphaFoldDB" id="A0A383CJK1"/>
<evidence type="ECO:0000313" key="1">
    <source>
        <dbReference type="EMBL" id="SVE32304.1"/>
    </source>
</evidence>
<dbReference type="EMBL" id="UINC01209329">
    <property type="protein sequence ID" value="SVE32304.1"/>
    <property type="molecule type" value="Genomic_DNA"/>
</dbReference>
<sequence>MDDLKTLEEMDDGNYIPPSFIGDIKDNENTDKEEYWEDLLPEDQERELTKLEEEKIGYEFAQRANILYAMFKYREIMSGIKFNGVIKLWR</sequence>
<organism evidence="1">
    <name type="scientific">marine metagenome</name>
    <dbReference type="NCBI Taxonomy" id="408172"/>
    <lineage>
        <taxon>unclassified sequences</taxon>
        <taxon>metagenomes</taxon>
        <taxon>ecological metagenomes</taxon>
    </lineage>
</organism>